<dbReference type="GO" id="GO:0000967">
    <property type="term" value="P:rRNA 5'-end processing"/>
    <property type="evidence" value="ECO:0007669"/>
    <property type="project" value="TreeGrafter"/>
</dbReference>
<evidence type="ECO:0000256" key="3">
    <source>
        <dbReference type="ARBA" id="ARBA00022722"/>
    </source>
</evidence>
<dbReference type="CDD" id="cd16964">
    <property type="entry name" value="YqgF"/>
    <property type="match status" value="1"/>
</dbReference>
<dbReference type="EMBL" id="CAEZVM010000012">
    <property type="protein sequence ID" value="CAB4629703.1"/>
    <property type="molecule type" value="Genomic_DNA"/>
</dbReference>
<keyword evidence="3" id="KW-0540">Nuclease</keyword>
<keyword evidence="1" id="KW-0963">Cytoplasm</keyword>
<gene>
    <name evidence="6" type="ORF">UFOPK2032_00502</name>
</gene>
<sequence length="155" mass="16443">MRKGKRLAVDVGTVRIGLAICDPEGILSSPLPTLARSSHVDKDAQSISELIAELSVIEVIVGDPIALSGEATKSTEDARMWAREIATSISVPLRLVDERLTTVSASSKLRESGKDSKSSKHLIDSASAVEILEQALNSERLSGLAPGRLVGDLDE</sequence>
<dbReference type="InterPro" id="IPR012337">
    <property type="entry name" value="RNaseH-like_sf"/>
</dbReference>
<accession>A0A6J6IZP6</accession>
<dbReference type="HAMAP" id="MF_00651">
    <property type="entry name" value="Nuclease_YqgF"/>
    <property type="match status" value="1"/>
</dbReference>
<dbReference type="GO" id="GO:0004518">
    <property type="term" value="F:nuclease activity"/>
    <property type="evidence" value="ECO:0007669"/>
    <property type="project" value="UniProtKB-KW"/>
</dbReference>
<dbReference type="InterPro" id="IPR037027">
    <property type="entry name" value="YqgF/RNaseH-like_dom_sf"/>
</dbReference>
<dbReference type="GO" id="GO:0016787">
    <property type="term" value="F:hydrolase activity"/>
    <property type="evidence" value="ECO:0007669"/>
    <property type="project" value="UniProtKB-KW"/>
</dbReference>
<feature type="domain" description="YqgF/RNase H-like" evidence="5">
    <location>
        <begin position="4"/>
        <end position="105"/>
    </location>
</feature>
<proteinExistence type="inferred from homology"/>
<dbReference type="PANTHER" id="PTHR33317">
    <property type="entry name" value="POLYNUCLEOTIDYL TRANSFERASE, RIBONUCLEASE H-LIKE SUPERFAMILY PROTEIN"/>
    <property type="match status" value="1"/>
</dbReference>
<dbReference type="AlphaFoldDB" id="A0A6J6IZP6"/>
<keyword evidence="2" id="KW-0690">Ribosome biogenesis</keyword>
<dbReference type="SUPFAM" id="SSF53098">
    <property type="entry name" value="Ribonuclease H-like"/>
    <property type="match status" value="1"/>
</dbReference>
<organism evidence="6">
    <name type="scientific">freshwater metagenome</name>
    <dbReference type="NCBI Taxonomy" id="449393"/>
    <lineage>
        <taxon>unclassified sequences</taxon>
        <taxon>metagenomes</taxon>
        <taxon>ecological metagenomes</taxon>
    </lineage>
</organism>
<dbReference type="GO" id="GO:0005829">
    <property type="term" value="C:cytosol"/>
    <property type="evidence" value="ECO:0007669"/>
    <property type="project" value="TreeGrafter"/>
</dbReference>
<evidence type="ECO:0000256" key="2">
    <source>
        <dbReference type="ARBA" id="ARBA00022517"/>
    </source>
</evidence>
<dbReference type="Gene3D" id="3.30.420.140">
    <property type="entry name" value="YqgF/RNase H-like domain"/>
    <property type="match status" value="1"/>
</dbReference>
<dbReference type="Pfam" id="PF03652">
    <property type="entry name" value="RuvX"/>
    <property type="match status" value="1"/>
</dbReference>
<dbReference type="NCBIfam" id="TIGR00250">
    <property type="entry name" value="RNAse_H_YqgF"/>
    <property type="match status" value="1"/>
</dbReference>
<dbReference type="InterPro" id="IPR006641">
    <property type="entry name" value="YqgF/RNaseH-like_dom"/>
</dbReference>
<protein>
    <submittedName>
        <fullName evidence="6">Unannotated protein</fullName>
    </submittedName>
</protein>
<evidence type="ECO:0000313" key="6">
    <source>
        <dbReference type="EMBL" id="CAB4629703.1"/>
    </source>
</evidence>
<keyword evidence="4" id="KW-0378">Hydrolase</keyword>
<reference evidence="6" key="1">
    <citation type="submission" date="2020-05" db="EMBL/GenBank/DDBJ databases">
        <authorList>
            <person name="Chiriac C."/>
            <person name="Salcher M."/>
            <person name="Ghai R."/>
            <person name="Kavagutti S V."/>
        </authorList>
    </citation>
    <scope>NUCLEOTIDE SEQUENCE</scope>
</reference>
<evidence type="ECO:0000259" key="5">
    <source>
        <dbReference type="SMART" id="SM00732"/>
    </source>
</evidence>
<evidence type="ECO:0000256" key="1">
    <source>
        <dbReference type="ARBA" id="ARBA00022490"/>
    </source>
</evidence>
<dbReference type="PANTHER" id="PTHR33317:SF4">
    <property type="entry name" value="POLYNUCLEOTIDYL TRANSFERASE, RIBONUCLEASE H-LIKE SUPERFAMILY PROTEIN"/>
    <property type="match status" value="1"/>
</dbReference>
<dbReference type="SMART" id="SM00732">
    <property type="entry name" value="YqgFc"/>
    <property type="match status" value="1"/>
</dbReference>
<name>A0A6J6IZP6_9ZZZZ</name>
<dbReference type="InterPro" id="IPR005227">
    <property type="entry name" value="YqgF"/>
</dbReference>
<evidence type="ECO:0000256" key="4">
    <source>
        <dbReference type="ARBA" id="ARBA00022801"/>
    </source>
</evidence>